<comment type="caution">
    <text evidence="7">The sequence shown here is derived from an EMBL/GenBank/DDBJ whole genome shotgun (WGS) entry which is preliminary data.</text>
</comment>
<feature type="domain" description="C2 tensin-type" evidence="5">
    <location>
        <begin position="1"/>
        <end position="101"/>
    </location>
</feature>
<keyword evidence="2" id="KW-0904">Protein phosphatase</keyword>
<dbReference type="InterPro" id="IPR051144">
    <property type="entry name" value="Formin_homology_domain"/>
</dbReference>
<organism evidence="7 8">
    <name type="scientific">Tanacetum coccineum</name>
    <dbReference type="NCBI Taxonomy" id="301880"/>
    <lineage>
        <taxon>Eukaryota</taxon>
        <taxon>Viridiplantae</taxon>
        <taxon>Streptophyta</taxon>
        <taxon>Embryophyta</taxon>
        <taxon>Tracheophyta</taxon>
        <taxon>Spermatophyta</taxon>
        <taxon>Magnoliopsida</taxon>
        <taxon>eudicotyledons</taxon>
        <taxon>Gunneridae</taxon>
        <taxon>Pentapetalae</taxon>
        <taxon>asterids</taxon>
        <taxon>campanulids</taxon>
        <taxon>Asterales</taxon>
        <taxon>Asteraceae</taxon>
        <taxon>Asteroideae</taxon>
        <taxon>Anthemideae</taxon>
        <taxon>Anthemidinae</taxon>
        <taxon>Tanacetum</taxon>
    </lineage>
</organism>
<keyword evidence="2" id="KW-0378">Hydrolase</keyword>
<dbReference type="Pfam" id="PF10409">
    <property type="entry name" value="PTEN_C2"/>
    <property type="match status" value="1"/>
</dbReference>
<evidence type="ECO:0000256" key="3">
    <source>
        <dbReference type="RuleBase" id="RU361260"/>
    </source>
</evidence>
<dbReference type="SMART" id="SM01326">
    <property type="entry name" value="PTEN_C2"/>
    <property type="match status" value="1"/>
</dbReference>
<evidence type="ECO:0000259" key="5">
    <source>
        <dbReference type="PROSITE" id="PS51182"/>
    </source>
</evidence>
<evidence type="ECO:0000259" key="6">
    <source>
        <dbReference type="PROSITE" id="PS51444"/>
    </source>
</evidence>
<dbReference type="InterPro" id="IPR042201">
    <property type="entry name" value="FH2_Formin_sf"/>
</dbReference>
<dbReference type="Gene3D" id="1.20.58.2220">
    <property type="entry name" value="Formin, FH2 domain"/>
    <property type="match status" value="1"/>
</dbReference>
<evidence type="ECO:0000256" key="2">
    <source>
        <dbReference type="ARBA" id="ARBA00022912"/>
    </source>
</evidence>
<name>A0ABQ5AJ31_9ASTR</name>
<feature type="domain" description="FH2" evidence="6">
    <location>
        <begin position="150"/>
        <end position="532"/>
    </location>
</feature>
<evidence type="ECO:0000313" key="7">
    <source>
        <dbReference type="EMBL" id="GJT02336.1"/>
    </source>
</evidence>
<reference evidence="7" key="1">
    <citation type="journal article" date="2022" name="Int. J. Mol. Sci.">
        <title>Draft Genome of Tanacetum Coccineum: Genomic Comparison of Closely Related Tanacetum-Family Plants.</title>
        <authorList>
            <person name="Yamashiro T."/>
            <person name="Shiraishi A."/>
            <person name="Nakayama K."/>
            <person name="Satake H."/>
        </authorList>
    </citation>
    <scope>NUCLEOTIDE SEQUENCE</scope>
</reference>
<dbReference type="InterPro" id="IPR035892">
    <property type="entry name" value="C2_domain_sf"/>
</dbReference>
<dbReference type="InterPro" id="IPR015425">
    <property type="entry name" value="FH2_Formin"/>
</dbReference>
<dbReference type="Gene3D" id="2.60.40.1110">
    <property type="match status" value="1"/>
</dbReference>
<evidence type="ECO:0000256" key="4">
    <source>
        <dbReference type="SAM" id="MobiDB-lite"/>
    </source>
</evidence>
<dbReference type="SUPFAM" id="SSF101447">
    <property type="entry name" value="Formin homology 2 domain (FH2 domain)"/>
    <property type="match status" value="1"/>
</dbReference>
<dbReference type="SMART" id="SM00498">
    <property type="entry name" value="FH2"/>
    <property type="match status" value="1"/>
</dbReference>
<dbReference type="PANTHER" id="PTHR45733">
    <property type="entry name" value="FORMIN-J"/>
    <property type="match status" value="1"/>
</dbReference>
<comment type="similarity">
    <text evidence="1">Belongs to the formin-like family. Class-II subfamily.</text>
</comment>
<dbReference type="EMBL" id="BQNB010012342">
    <property type="protein sequence ID" value="GJT02336.1"/>
    <property type="molecule type" value="Genomic_DNA"/>
</dbReference>
<protein>
    <recommendedName>
        <fullName evidence="3">Formin-like protein</fullName>
    </recommendedName>
</protein>
<feature type="compositionally biased region" description="Low complexity" evidence="4">
    <location>
        <begin position="180"/>
        <end position="190"/>
    </location>
</feature>
<sequence>DASLRALELLYVLITSYDLLQAERELINFDINCHVQGDIVLECICLHDDLTSEKMMFRTMLNTAFMRSNFVVLNRDEIDTLWDAKDLFHNDFGAKLIFSDLDTTAFKPAAELTCFDEWLGPKRDLILKVSHKIATPDIVQETPVIGSSQSVQSNNLYNVAPDLNKQKLSDVVKNKLQPKSALSSHSSNTSAEQADAKLKSRAAVANKPEKVPLIDHRRAYNWEFMLLKVKLPLNELMDYVLALEDSGLDSDLVDKLIKFCPTQEEMETLKGYKGEKDKLGKCEQFFLELMKVPRTESKLKVFSFKMQFNAQVSDLTKNLNIVNSAVEQASYLSPTMSSGKLETVMQTILSLGNALNQGTARGSAVGFRLDRLLKLTTKIRGKNNGMTLMHYLCKVLADKIPEVLDFSKDLSSLEPAAKIQLKYLAEEMQAISKGLKKVSEELSMAENDGPVSENLQKDFLHTAQGEVREENMDSLKSYLLARSISLPIMNKLFQLCSARKSERCKFIKANEENAKQLEAEKKKAKGEALNES</sequence>
<evidence type="ECO:0000256" key="1">
    <source>
        <dbReference type="ARBA" id="ARBA00006468"/>
    </source>
</evidence>
<dbReference type="InterPro" id="IPR014020">
    <property type="entry name" value="Tensin_C2-dom"/>
</dbReference>
<proteinExistence type="inferred from homology"/>
<dbReference type="SUPFAM" id="SSF49562">
    <property type="entry name" value="C2 domain (Calcium/lipid-binding domain, CaLB)"/>
    <property type="match status" value="1"/>
</dbReference>
<dbReference type="PANTHER" id="PTHR45733:SF8">
    <property type="entry name" value="FORMIN-J"/>
    <property type="match status" value="1"/>
</dbReference>
<dbReference type="PROSITE" id="PS51182">
    <property type="entry name" value="C2_TENSIN"/>
    <property type="match status" value="1"/>
</dbReference>
<dbReference type="Pfam" id="PF02181">
    <property type="entry name" value="FH2"/>
    <property type="match status" value="1"/>
</dbReference>
<feature type="region of interest" description="Disordered" evidence="4">
    <location>
        <begin position="177"/>
        <end position="201"/>
    </location>
</feature>
<keyword evidence="8" id="KW-1185">Reference proteome</keyword>
<dbReference type="PROSITE" id="PS51444">
    <property type="entry name" value="FH2"/>
    <property type="match status" value="1"/>
</dbReference>
<evidence type="ECO:0000313" key="8">
    <source>
        <dbReference type="Proteomes" id="UP001151760"/>
    </source>
</evidence>
<reference evidence="7" key="2">
    <citation type="submission" date="2022-01" db="EMBL/GenBank/DDBJ databases">
        <authorList>
            <person name="Yamashiro T."/>
            <person name="Shiraishi A."/>
            <person name="Satake H."/>
            <person name="Nakayama K."/>
        </authorList>
    </citation>
    <scope>NUCLEOTIDE SEQUENCE</scope>
</reference>
<accession>A0ABQ5AJ31</accession>
<dbReference type="Proteomes" id="UP001151760">
    <property type="component" value="Unassembled WGS sequence"/>
</dbReference>
<feature type="non-terminal residue" evidence="7">
    <location>
        <position position="1"/>
    </location>
</feature>
<gene>
    <name evidence="7" type="ORF">Tco_0823505</name>
</gene>